<dbReference type="GeneID" id="24136750"/>
<dbReference type="RefSeq" id="XP_012209490.1">
    <property type="nucleotide sequence ID" value="XM_012354100.1"/>
</dbReference>
<dbReference type="KEGG" id="spar:SPRG_14974"/>
<feature type="transmembrane region" description="Helical" evidence="2">
    <location>
        <begin position="645"/>
        <end position="664"/>
    </location>
</feature>
<dbReference type="Proteomes" id="UP000030745">
    <property type="component" value="Unassembled WGS sequence"/>
</dbReference>
<feature type="transmembrane region" description="Helical" evidence="2">
    <location>
        <begin position="896"/>
        <end position="920"/>
    </location>
</feature>
<sequence>MSDDEARNKPTDDAPDAVDDASPSSDWKVGDTVLAKGEGMSRYERAEIRRVHRDGTATVEYITSGKTEKRVVKLKPTERDERDDASPPRAPPSAYTVGQNVQVRNLDNPSVYDDATITRLHASGAHVAVQYTSDGRREKQVDMARLRPHASLWHRVLCGAFSRAPSWTKMQPVLFRTVHGARVSGRILRVRDTDCDIQHDSDNEHLSEHVPHAAISAKRWWHTVRQPSTRFAIQTKVRYTDAKGRLHIGVVCKRRTNNTYDIQHDSDTETTATRIDAAEMQRVSTASLWLATLQQWCSGAIAVGAHVEVRLGKVARDSDNDDEWTPGIVRKVRADGKYMIAYTDKDETSQVVKVAATNVRRPQRNWTTLLAMRTATSFEEGMRVEVTSVNDDKARVRPGEILRKHHDGTVSVRFDDGKIEKHVLSSRLRFLASALTIGTRVDVALETDHAGLSNVVATEGVIVWVYRDHSGVVLEITDDLGDVSISPDVSVSALRLHGQRLSTLTLSGHSASRLATLFLNTGLEAMIYIWFLFGLGAEMTEAIDVLGAINAPQWNVTAVYATQRPLVPNMTLCLAAHGSLDVASSSWQLQQNWLIALVVLKGALFAVTLALMGSVLGTHCQLVCHRLVDLRTFASQGRWQGRLHIVMLTALLGSSFTLLCYGSLHNHLVAKCLAPPVTMDAVKTAFQIAPFTVRPVYTTIVDLVPTVAATVVFNLYRGVWLLLVLAVAPDLLSRLLLAIPMIAATAFMLALGLAAWTVFLQTQAATMQTSLEMDLTTNQDMAVSLVVAAAWFSYVVALLVVRAGAHYRLATVHQRQGTIMEPYVRKAERGTFGVRAQDEAKWDRLDQLQLQIGLVASICIEFVSGPSIVVHLGLVLWLIVGGGLAQATGLVEGHPILVLVLLACLWLVLLIGALLLVCCVKRTVWSGLRKARRHERVVPHAQQYQPRVVLP</sequence>
<proteinExistence type="predicted"/>
<name>A0A067BSI6_SAPPC</name>
<dbReference type="InterPro" id="IPR002999">
    <property type="entry name" value="Tudor"/>
</dbReference>
<keyword evidence="5" id="KW-1185">Reference proteome</keyword>
<feature type="region of interest" description="Disordered" evidence="1">
    <location>
        <begin position="70"/>
        <end position="95"/>
    </location>
</feature>
<feature type="transmembrane region" description="Helical" evidence="2">
    <location>
        <begin position="781"/>
        <end position="801"/>
    </location>
</feature>
<feature type="transmembrane region" description="Helical" evidence="2">
    <location>
        <begin position="735"/>
        <end position="761"/>
    </location>
</feature>
<keyword evidence="2" id="KW-0812">Transmembrane</keyword>
<feature type="transmembrane region" description="Helical" evidence="2">
    <location>
        <begin position="593"/>
        <end position="624"/>
    </location>
</feature>
<evidence type="ECO:0000313" key="5">
    <source>
        <dbReference type="Proteomes" id="UP000030745"/>
    </source>
</evidence>
<evidence type="ECO:0000256" key="2">
    <source>
        <dbReference type="SAM" id="Phobius"/>
    </source>
</evidence>
<dbReference type="VEuPathDB" id="FungiDB:SPRG_14974"/>
<feature type="domain" description="Tudor" evidence="3">
    <location>
        <begin position="376"/>
        <end position="436"/>
    </location>
</feature>
<feature type="transmembrane region" description="Helical" evidence="2">
    <location>
        <begin position="854"/>
        <end position="880"/>
    </location>
</feature>
<protein>
    <recommendedName>
        <fullName evidence="3">Tudor domain-containing protein</fullName>
    </recommendedName>
</protein>
<evidence type="ECO:0000256" key="1">
    <source>
        <dbReference type="SAM" id="MobiDB-lite"/>
    </source>
</evidence>
<dbReference type="Gene3D" id="2.30.30.140">
    <property type="match status" value="3"/>
</dbReference>
<dbReference type="OMA" id="DGEVAWI"/>
<dbReference type="EMBL" id="KK583334">
    <property type="protein sequence ID" value="KDO19780.1"/>
    <property type="molecule type" value="Genomic_DNA"/>
</dbReference>
<keyword evidence="2" id="KW-0472">Membrane</keyword>
<dbReference type="CDD" id="cd04508">
    <property type="entry name" value="Tudor_SF"/>
    <property type="match status" value="1"/>
</dbReference>
<feature type="region of interest" description="Disordered" evidence="1">
    <location>
        <begin position="1"/>
        <end position="33"/>
    </location>
</feature>
<organism evidence="4 5">
    <name type="scientific">Saprolegnia parasitica (strain CBS 223.65)</name>
    <dbReference type="NCBI Taxonomy" id="695850"/>
    <lineage>
        <taxon>Eukaryota</taxon>
        <taxon>Sar</taxon>
        <taxon>Stramenopiles</taxon>
        <taxon>Oomycota</taxon>
        <taxon>Saprolegniomycetes</taxon>
        <taxon>Saprolegniales</taxon>
        <taxon>Saprolegniaceae</taxon>
        <taxon>Saprolegnia</taxon>
    </lineage>
</organism>
<feature type="transmembrane region" description="Helical" evidence="2">
    <location>
        <begin position="703"/>
        <end position="728"/>
    </location>
</feature>
<accession>A0A067BSI6</accession>
<feature type="compositionally biased region" description="Basic and acidic residues" evidence="1">
    <location>
        <begin position="70"/>
        <end position="86"/>
    </location>
</feature>
<evidence type="ECO:0000313" key="4">
    <source>
        <dbReference type="EMBL" id="KDO19780.1"/>
    </source>
</evidence>
<evidence type="ECO:0000259" key="3">
    <source>
        <dbReference type="SMART" id="SM00333"/>
    </source>
</evidence>
<keyword evidence="2" id="KW-1133">Transmembrane helix</keyword>
<dbReference type="SMART" id="SM00333">
    <property type="entry name" value="TUDOR"/>
    <property type="match status" value="2"/>
</dbReference>
<dbReference type="AlphaFoldDB" id="A0A067BSI6"/>
<feature type="compositionally biased region" description="Basic and acidic residues" evidence="1">
    <location>
        <begin position="1"/>
        <end position="12"/>
    </location>
</feature>
<feature type="domain" description="Tudor" evidence="3">
    <location>
        <begin position="25"/>
        <end position="82"/>
    </location>
</feature>
<gene>
    <name evidence="4" type="ORF">SPRG_14974</name>
</gene>
<reference evidence="4 5" key="1">
    <citation type="journal article" date="2013" name="PLoS Genet.">
        <title>Distinctive expansion of potential virulence genes in the genome of the oomycete fish pathogen Saprolegnia parasitica.</title>
        <authorList>
            <person name="Jiang R.H."/>
            <person name="de Bruijn I."/>
            <person name="Haas B.J."/>
            <person name="Belmonte R."/>
            <person name="Lobach L."/>
            <person name="Christie J."/>
            <person name="van den Ackerveken G."/>
            <person name="Bottin A."/>
            <person name="Bulone V."/>
            <person name="Diaz-Moreno S.M."/>
            <person name="Dumas B."/>
            <person name="Fan L."/>
            <person name="Gaulin E."/>
            <person name="Govers F."/>
            <person name="Grenville-Briggs L.J."/>
            <person name="Horner N.R."/>
            <person name="Levin J.Z."/>
            <person name="Mammella M."/>
            <person name="Meijer H.J."/>
            <person name="Morris P."/>
            <person name="Nusbaum C."/>
            <person name="Oome S."/>
            <person name="Phillips A.J."/>
            <person name="van Rooyen D."/>
            <person name="Rzeszutek E."/>
            <person name="Saraiva M."/>
            <person name="Secombes C.J."/>
            <person name="Seidl M.F."/>
            <person name="Snel B."/>
            <person name="Stassen J.H."/>
            <person name="Sykes S."/>
            <person name="Tripathy S."/>
            <person name="van den Berg H."/>
            <person name="Vega-Arreguin J.C."/>
            <person name="Wawra S."/>
            <person name="Young S.K."/>
            <person name="Zeng Q."/>
            <person name="Dieguez-Uribeondo J."/>
            <person name="Russ C."/>
            <person name="Tyler B.M."/>
            <person name="van West P."/>
        </authorList>
    </citation>
    <scope>NUCLEOTIDE SEQUENCE [LARGE SCALE GENOMIC DNA]</scope>
    <source>
        <strain evidence="4 5">CBS 223.65</strain>
    </source>
</reference>
<dbReference type="OrthoDB" id="74664at2759"/>